<organism evidence="2 3">
    <name type="scientific">Castanea mollissima</name>
    <name type="common">Chinese chestnut</name>
    <dbReference type="NCBI Taxonomy" id="60419"/>
    <lineage>
        <taxon>Eukaryota</taxon>
        <taxon>Viridiplantae</taxon>
        <taxon>Streptophyta</taxon>
        <taxon>Embryophyta</taxon>
        <taxon>Tracheophyta</taxon>
        <taxon>Spermatophyta</taxon>
        <taxon>Magnoliopsida</taxon>
        <taxon>eudicotyledons</taxon>
        <taxon>Gunneridae</taxon>
        <taxon>Pentapetalae</taxon>
        <taxon>rosids</taxon>
        <taxon>fabids</taxon>
        <taxon>Fagales</taxon>
        <taxon>Fagaceae</taxon>
        <taxon>Castanea</taxon>
    </lineage>
</organism>
<dbReference type="AlphaFoldDB" id="A0A8J4VNJ7"/>
<evidence type="ECO:0000256" key="1">
    <source>
        <dbReference type="SAM" id="MobiDB-lite"/>
    </source>
</evidence>
<feature type="non-terminal residue" evidence="2">
    <location>
        <position position="1"/>
    </location>
</feature>
<evidence type="ECO:0000313" key="2">
    <source>
        <dbReference type="EMBL" id="KAF3955196.1"/>
    </source>
</evidence>
<comment type="caution">
    <text evidence="2">The sequence shown here is derived from an EMBL/GenBank/DDBJ whole genome shotgun (WGS) entry which is preliminary data.</text>
</comment>
<dbReference type="EMBL" id="JRKL02003454">
    <property type="protein sequence ID" value="KAF3955196.1"/>
    <property type="molecule type" value="Genomic_DNA"/>
</dbReference>
<proteinExistence type="predicted"/>
<dbReference type="Proteomes" id="UP000737018">
    <property type="component" value="Unassembled WGS sequence"/>
</dbReference>
<dbReference type="OrthoDB" id="10543384at2759"/>
<sequence>MAETNPTVEDAAVQAKVDLSRIVTNINKEEGGQCSPKGCEEQDQQRQESPFVGLGQPSSGLDNVTCAGANTRTWKRLQHHPMHVGTIVSKDVEVGTKCKHKPKHGIYESTEIPEVKKMREDDEVLEVSALINLVTATWKYDIIHEVFLPFDAEAILSIPLSPSLSEDRLIWAFTPTGRFSVRSAYRVTRMAMADTHQGKLMHAVQYFGYGGGASGLK</sequence>
<name>A0A8J4VNJ7_9ROSI</name>
<gene>
    <name evidence="2" type="ORF">CMV_019559</name>
</gene>
<accession>A0A8J4VNJ7</accession>
<feature type="region of interest" description="Disordered" evidence="1">
    <location>
        <begin position="28"/>
        <end position="57"/>
    </location>
</feature>
<reference evidence="2" key="1">
    <citation type="submission" date="2020-03" db="EMBL/GenBank/DDBJ databases">
        <title>Castanea mollissima Vanexum genome sequencing.</title>
        <authorList>
            <person name="Staton M."/>
        </authorList>
    </citation>
    <scope>NUCLEOTIDE SEQUENCE</scope>
    <source>
        <tissue evidence="2">Leaf</tissue>
    </source>
</reference>
<protein>
    <submittedName>
        <fullName evidence="2">Uncharacterized protein</fullName>
    </submittedName>
</protein>
<keyword evidence="3" id="KW-1185">Reference proteome</keyword>
<evidence type="ECO:0000313" key="3">
    <source>
        <dbReference type="Proteomes" id="UP000737018"/>
    </source>
</evidence>